<gene>
    <name evidence="18" type="ORF">SAMN02745751_02474</name>
</gene>
<keyword evidence="6" id="KW-0808">Transferase</keyword>
<keyword evidence="8" id="KW-0547">Nucleotide-binding</keyword>
<evidence type="ECO:0000256" key="6">
    <source>
        <dbReference type="ARBA" id="ARBA00022679"/>
    </source>
</evidence>
<dbReference type="Pfam" id="PF06580">
    <property type="entry name" value="His_kinase"/>
    <property type="match status" value="1"/>
</dbReference>
<comment type="subcellular location">
    <subcellularLocation>
        <location evidence="2">Cell membrane</location>
        <topology evidence="2">Multi-pass membrane protein</topology>
    </subcellularLocation>
</comment>
<evidence type="ECO:0000259" key="15">
    <source>
        <dbReference type="Pfam" id="PF02518"/>
    </source>
</evidence>
<evidence type="ECO:0000259" key="17">
    <source>
        <dbReference type="Pfam" id="PF07694"/>
    </source>
</evidence>
<evidence type="ECO:0000256" key="8">
    <source>
        <dbReference type="ARBA" id="ARBA00022741"/>
    </source>
</evidence>
<evidence type="ECO:0000256" key="11">
    <source>
        <dbReference type="ARBA" id="ARBA00022989"/>
    </source>
</evidence>
<dbReference type="EMBL" id="FQZL01000019">
    <property type="protein sequence ID" value="SHJ40037.1"/>
    <property type="molecule type" value="Genomic_DNA"/>
</dbReference>
<dbReference type="PANTHER" id="PTHR34220:SF7">
    <property type="entry name" value="SENSOR HISTIDINE KINASE YPDA"/>
    <property type="match status" value="1"/>
</dbReference>
<evidence type="ECO:0000256" key="13">
    <source>
        <dbReference type="ARBA" id="ARBA00023136"/>
    </source>
</evidence>
<keyword evidence="19" id="KW-1185">Reference proteome</keyword>
<feature type="domain" description="Histidine kinase/HSP90-like ATPase" evidence="15">
    <location>
        <begin position="448"/>
        <end position="546"/>
    </location>
</feature>
<evidence type="ECO:0000256" key="7">
    <source>
        <dbReference type="ARBA" id="ARBA00022692"/>
    </source>
</evidence>
<dbReference type="GO" id="GO:0005524">
    <property type="term" value="F:ATP binding"/>
    <property type="evidence" value="ECO:0007669"/>
    <property type="project" value="UniProtKB-KW"/>
</dbReference>
<dbReference type="InterPro" id="IPR011620">
    <property type="entry name" value="Sig_transdc_His_kinase_LytS_TM"/>
</dbReference>
<dbReference type="Proteomes" id="UP000184052">
    <property type="component" value="Unassembled WGS sequence"/>
</dbReference>
<feature type="transmembrane region" description="Helical" evidence="14">
    <location>
        <begin position="138"/>
        <end position="161"/>
    </location>
</feature>
<dbReference type="InterPro" id="IPR010559">
    <property type="entry name" value="Sig_transdc_His_kin_internal"/>
</dbReference>
<feature type="transmembrane region" description="Helical" evidence="14">
    <location>
        <begin position="46"/>
        <end position="64"/>
    </location>
</feature>
<dbReference type="GO" id="GO:0005886">
    <property type="term" value="C:plasma membrane"/>
    <property type="evidence" value="ECO:0007669"/>
    <property type="project" value="UniProtKB-SubCell"/>
</dbReference>
<dbReference type="Pfam" id="PF02518">
    <property type="entry name" value="HATPase_c"/>
    <property type="match status" value="1"/>
</dbReference>
<keyword evidence="13 14" id="KW-0472">Membrane</keyword>
<dbReference type="Pfam" id="PF07694">
    <property type="entry name" value="5TM-5TMR_LYT"/>
    <property type="match status" value="1"/>
</dbReference>
<reference evidence="18 19" key="1">
    <citation type="submission" date="2016-11" db="EMBL/GenBank/DDBJ databases">
        <authorList>
            <person name="Jaros S."/>
            <person name="Januszkiewicz K."/>
            <person name="Wedrychowicz H."/>
        </authorList>
    </citation>
    <scope>NUCLEOTIDE SEQUENCE [LARGE SCALE GENOMIC DNA]</scope>
    <source>
        <strain evidence="18 19">DSM 17477</strain>
    </source>
</reference>
<dbReference type="InterPro" id="IPR029016">
    <property type="entry name" value="GAF-like_dom_sf"/>
</dbReference>
<dbReference type="OrthoDB" id="9809348at2"/>
<evidence type="ECO:0000256" key="2">
    <source>
        <dbReference type="ARBA" id="ARBA00004651"/>
    </source>
</evidence>
<sequence length="560" mass="62378">MEEYRFLLMNLANKFGTLFMFAFIVSNLKPAREFIYKKPSGIKDKVLLTVVFGIFGIIGTYFSVEFDGALINTRIIGVATGGLLGGPVVGLASGTIAAIHRYFMPTGKFTQLACAVSVPLEGLVAGLFGVAFRNRKKLWIHAAFVGAICESMRKISVLIFSRPFPEALELVKNIWMPMVIINSIGLALLFMVIENIFRDRERIGAEQVNLSINIIDRLLPYIKGGLSREHSAVVTDTIQNMTSFDAVTITDREKVISHSGISLDNHEPGKPVNSERFKKMINDGEMIQIDSTIISPIRDGDEIIGSIKFYKKTENTMNKVDREIAWGLARLLSSQIKIGRLEENSKLLVEAELKALQAQINPHFLFNSLTVIASLCRTNAMKARDLILHLSNHFRNNLTIDRDLVNLDVEIGHVKSYVEIEKARFEDKLMVEYDIEEGMDCLLPPLTLQPLVENAIKHGILPKKEGGYVRISAARDGDLVKISVFDNGVGIPEKTIEKLNDENVKHIDSIGLNNVNQRLIGKFGPEFSLTIKSEPGSYTEMIIKAPCTAGVRENKNESEV</sequence>
<dbReference type="STRING" id="1121476.SAMN02745751_02474"/>
<keyword evidence="7 14" id="KW-0812">Transmembrane</keyword>
<evidence type="ECO:0000259" key="16">
    <source>
        <dbReference type="Pfam" id="PF06580"/>
    </source>
</evidence>
<keyword evidence="4" id="KW-1003">Cell membrane</keyword>
<evidence type="ECO:0000313" key="18">
    <source>
        <dbReference type="EMBL" id="SHJ40037.1"/>
    </source>
</evidence>
<dbReference type="EC" id="2.7.13.3" evidence="3"/>
<evidence type="ECO:0000256" key="9">
    <source>
        <dbReference type="ARBA" id="ARBA00022777"/>
    </source>
</evidence>
<feature type="transmembrane region" description="Helical" evidence="14">
    <location>
        <begin position="6"/>
        <end position="25"/>
    </location>
</feature>
<keyword evidence="5" id="KW-0597">Phosphoprotein</keyword>
<accession>A0A1M6J043</accession>
<evidence type="ECO:0000256" key="5">
    <source>
        <dbReference type="ARBA" id="ARBA00022553"/>
    </source>
</evidence>
<dbReference type="InterPro" id="IPR003594">
    <property type="entry name" value="HATPase_dom"/>
</dbReference>
<dbReference type="Gene3D" id="3.30.450.40">
    <property type="match status" value="1"/>
</dbReference>
<evidence type="ECO:0000256" key="3">
    <source>
        <dbReference type="ARBA" id="ARBA00012438"/>
    </source>
</evidence>
<feature type="transmembrane region" description="Helical" evidence="14">
    <location>
        <begin position="76"/>
        <end position="100"/>
    </location>
</feature>
<evidence type="ECO:0000256" key="4">
    <source>
        <dbReference type="ARBA" id="ARBA00022475"/>
    </source>
</evidence>
<evidence type="ECO:0000256" key="14">
    <source>
        <dbReference type="SAM" id="Phobius"/>
    </source>
</evidence>
<keyword evidence="10" id="KW-0067">ATP-binding</keyword>
<keyword evidence="11 14" id="KW-1133">Transmembrane helix</keyword>
<keyword evidence="9 18" id="KW-0418">Kinase</keyword>
<dbReference type="Gene3D" id="3.30.565.10">
    <property type="entry name" value="Histidine kinase-like ATPase, C-terminal domain"/>
    <property type="match status" value="1"/>
</dbReference>
<proteinExistence type="predicted"/>
<dbReference type="SUPFAM" id="SSF55874">
    <property type="entry name" value="ATPase domain of HSP90 chaperone/DNA topoisomerase II/histidine kinase"/>
    <property type="match status" value="1"/>
</dbReference>
<keyword evidence="12" id="KW-0902">Two-component regulatory system</keyword>
<feature type="domain" description="Signal transduction histidine kinase internal region" evidence="16">
    <location>
        <begin position="351"/>
        <end position="429"/>
    </location>
</feature>
<name>A0A1M6J043_9FIRM</name>
<dbReference type="InterPro" id="IPR050640">
    <property type="entry name" value="Bact_2-comp_sensor_kinase"/>
</dbReference>
<dbReference type="Gene3D" id="1.10.1760.20">
    <property type="match status" value="1"/>
</dbReference>
<evidence type="ECO:0000256" key="10">
    <source>
        <dbReference type="ARBA" id="ARBA00022840"/>
    </source>
</evidence>
<protein>
    <recommendedName>
        <fullName evidence="3">histidine kinase</fullName>
        <ecNumber evidence="3">2.7.13.3</ecNumber>
    </recommendedName>
</protein>
<feature type="transmembrane region" description="Helical" evidence="14">
    <location>
        <begin position="112"/>
        <end position="132"/>
    </location>
</feature>
<evidence type="ECO:0000313" key="19">
    <source>
        <dbReference type="Proteomes" id="UP000184052"/>
    </source>
</evidence>
<dbReference type="AlphaFoldDB" id="A0A1M6J043"/>
<dbReference type="InterPro" id="IPR036890">
    <property type="entry name" value="HATPase_C_sf"/>
</dbReference>
<comment type="catalytic activity">
    <reaction evidence="1">
        <text>ATP + protein L-histidine = ADP + protein N-phospho-L-histidine.</text>
        <dbReference type="EC" id="2.7.13.3"/>
    </reaction>
</comment>
<feature type="domain" description="Signal transduction histidine kinase 5TM receptor LytS transmembrane region" evidence="17">
    <location>
        <begin position="34"/>
        <end position="195"/>
    </location>
</feature>
<evidence type="ECO:0000256" key="1">
    <source>
        <dbReference type="ARBA" id="ARBA00000085"/>
    </source>
</evidence>
<evidence type="ECO:0000256" key="12">
    <source>
        <dbReference type="ARBA" id="ARBA00023012"/>
    </source>
</evidence>
<dbReference type="GO" id="GO:0000155">
    <property type="term" value="F:phosphorelay sensor kinase activity"/>
    <property type="evidence" value="ECO:0007669"/>
    <property type="project" value="InterPro"/>
</dbReference>
<dbReference type="GO" id="GO:0071555">
    <property type="term" value="P:cell wall organization"/>
    <property type="evidence" value="ECO:0007669"/>
    <property type="project" value="InterPro"/>
</dbReference>
<dbReference type="PANTHER" id="PTHR34220">
    <property type="entry name" value="SENSOR HISTIDINE KINASE YPDA"/>
    <property type="match status" value="1"/>
</dbReference>
<feature type="transmembrane region" description="Helical" evidence="14">
    <location>
        <begin position="173"/>
        <end position="193"/>
    </location>
</feature>
<dbReference type="RefSeq" id="WP_073049890.1">
    <property type="nucleotide sequence ID" value="NZ_FQZL01000019.1"/>
</dbReference>
<organism evidence="18 19">
    <name type="scientific">Dethiosulfatibacter aminovorans DSM 17477</name>
    <dbReference type="NCBI Taxonomy" id="1121476"/>
    <lineage>
        <taxon>Bacteria</taxon>
        <taxon>Bacillati</taxon>
        <taxon>Bacillota</taxon>
        <taxon>Tissierellia</taxon>
        <taxon>Dethiosulfatibacter</taxon>
    </lineage>
</organism>